<keyword evidence="4" id="KW-1185">Reference proteome</keyword>
<dbReference type="EMBL" id="BONR01000003">
    <property type="protein sequence ID" value="GIG54752.1"/>
    <property type="molecule type" value="Genomic_DNA"/>
</dbReference>
<accession>A0A919Q3W8</accession>
<keyword evidence="2" id="KW-0812">Transmembrane</keyword>
<comment type="caution">
    <text evidence="3">The sequence shown here is derived from an EMBL/GenBank/DDBJ whole genome shotgun (WGS) entry which is preliminary data.</text>
</comment>
<feature type="transmembrane region" description="Helical" evidence="2">
    <location>
        <begin position="44"/>
        <end position="66"/>
    </location>
</feature>
<dbReference type="AlphaFoldDB" id="A0A919Q3W8"/>
<feature type="region of interest" description="Disordered" evidence="1">
    <location>
        <begin position="74"/>
        <end position="137"/>
    </location>
</feature>
<sequence length="137" mass="14153">MTTALTLRRRAGQRISAAVWGLLVMGSGALMIAALSGYDIDLQLGAIIVLAAVGGWLLLSAAVSGLGRRKEIARATAPTVEEAAPARPATATEDSEGETAPLTAEDDEASPVDADAATSAQDPDEPDDAPNERDRER</sequence>
<feature type="transmembrane region" description="Helical" evidence="2">
    <location>
        <begin position="17"/>
        <end position="38"/>
    </location>
</feature>
<reference evidence="3" key="1">
    <citation type="submission" date="2021-01" db="EMBL/GenBank/DDBJ databases">
        <title>Whole genome shotgun sequence of Demequina activiva NBRC 110675.</title>
        <authorList>
            <person name="Komaki H."/>
            <person name="Tamura T."/>
        </authorList>
    </citation>
    <scope>NUCLEOTIDE SEQUENCE</scope>
    <source>
        <strain evidence="3">NBRC 110675</strain>
    </source>
</reference>
<dbReference type="RefSeq" id="WP_203655355.1">
    <property type="nucleotide sequence ID" value="NZ_BONR01000003.1"/>
</dbReference>
<organism evidence="3 4">
    <name type="scientific">Demequina activiva</name>
    <dbReference type="NCBI Taxonomy" id="1582364"/>
    <lineage>
        <taxon>Bacteria</taxon>
        <taxon>Bacillati</taxon>
        <taxon>Actinomycetota</taxon>
        <taxon>Actinomycetes</taxon>
        <taxon>Micrococcales</taxon>
        <taxon>Demequinaceae</taxon>
        <taxon>Demequina</taxon>
    </lineage>
</organism>
<evidence type="ECO:0000313" key="4">
    <source>
        <dbReference type="Proteomes" id="UP000652354"/>
    </source>
</evidence>
<evidence type="ECO:0000256" key="2">
    <source>
        <dbReference type="SAM" id="Phobius"/>
    </source>
</evidence>
<keyword evidence="2" id="KW-0472">Membrane</keyword>
<feature type="compositionally biased region" description="Low complexity" evidence="1">
    <location>
        <begin position="74"/>
        <end position="92"/>
    </location>
</feature>
<keyword evidence="2" id="KW-1133">Transmembrane helix</keyword>
<proteinExistence type="predicted"/>
<dbReference type="Proteomes" id="UP000652354">
    <property type="component" value="Unassembled WGS sequence"/>
</dbReference>
<evidence type="ECO:0000313" key="3">
    <source>
        <dbReference type="EMBL" id="GIG54752.1"/>
    </source>
</evidence>
<evidence type="ECO:0000256" key="1">
    <source>
        <dbReference type="SAM" id="MobiDB-lite"/>
    </source>
</evidence>
<protein>
    <submittedName>
        <fullName evidence="3">Uncharacterized protein</fullName>
    </submittedName>
</protein>
<gene>
    <name evidence="3" type="ORF">Dac01nite_15040</name>
</gene>
<name>A0A919Q3W8_9MICO</name>